<dbReference type="GO" id="GO:0003989">
    <property type="term" value="F:acetyl-CoA carboxylase activity"/>
    <property type="evidence" value="ECO:0007669"/>
    <property type="project" value="InterPro"/>
</dbReference>
<evidence type="ECO:0000313" key="12">
    <source>
        <dbReference type="EMBL" id="RXR20365.1"/>
    </source>
</evidence>
<evidence type="ECO:0000256" key="9">
    <source>
        <dbReference type="ARBA" id="ARBA00049152"/>
    </source>
</evidence>
<dbReference type="HAMAP" id="MF_00823">
    <property type="entry name" value="AcetylCoA_CT_alpha"/>
    <property type="match status" value="1"/>
</dbReference>
<keyword evidence="10" id="KW-0963">Cytoplasm</keyword>
<dbReference type="EC" id="2.1.3.15" evidence="10"/>
<dbReference type="EMBL" id="SBKO01000001">
    <property type="protein sequence ID" value="RXR20365.1"/>
    <property type="molecule type" value="Genomic_DNA"/>
</dbReference>
<dbReference type="GO" id="GO:0016743">
    <property type="term" value="F:carboxyl- or carbamoyltransferase activity"/>
    <property type="evidence" value="ECO:0007669"/>
    <property type="project" value="UniProtKB-UniRule"/>
</dbReference>
<dbReference type="UniPathway" id="UPA00655">
    <property type="reaction ID" value="UER00711"/>
</dbReference>
<evidence type="ECO:0000256" key="1">
    <source>
        <dbReference type="ARBA" id="ARBA00004956"/>
    </source>
</evidence>
<dbReference type="PANTHER" id="PTHR42853:SF3">
    <property type="entry name" value="ACETYL-COENZYME A CARBOXYLASE CARBOXYL TRANSFERASE SUBUNIT ALPHA, CHLOROPLASTIC"/>
    <property type="match status" value="1"/>
</dbReference>
<keyword evidence="4 10" id="KW-0547">Nucleotide-binding</keyword>
<dbReference type="RefSeq" id="WP_129432998.1">
    <property type="nucleotide sequence ID" value="NZ_SBKO01000001.1"/>
</dbReference>
<dbReference type="GO" id="GO:0006633">
    <property type="term" value="P:fatty acid biosynthetic process"/>
    <property type="evidence" value="ECO:0007669"/>
    <property type="project" value="UniProtKB-KW"/>
</dbReference>
<comment type="catalytic activity">
    <reaction evidence="9 10">
        <text>N(6)-carboxybiotinyl-L-lysyl-[protein] + acetyl-CoA = N(6)-biotinyl-L-lysyl-[protein] + malonyl-CoA</text>
        <dbReference type="Rhea" id="RHEA:54728"/>
        <dbReference type="Rhea" id="RHEA-COMP:10505"/>
        <dbReference type="Rhea" id="RHEA-COMP:10506"/>
        <dbReference type="ChEBI" id="CHEBI:57288"/>
        <dbReference type="ChEBI" id="CHEBI:57384"/>
        <dbReference type="ChEBI" id="CHEBI:83144"/>
        <dbReference type="ChEBI" id="CHEBI:83145"/>
        <dbReference type="EC" id="2.1.3.15"/>
    </reaction>
</comment>
<proteinExistence type="inferred from homology"/>
<evidence type="ECO:0000313" key="13">
    <source>
        <dbReference type="Proteomes" id="UP000290283"/>
    </source>
</evidence>
<keyword evidence="6 10" id="KW-0067">ATP-binding</keyword>
<keyword evidence="13" id="KW-1185">Reference proteome</keyword>
<gene>
    <name evidence="10" type="primary">accA</name>
    <name evidence="12" type="ORF">EQG63_00070</name>
</gene>
<feature type="domain" description="CoA carboxyltransferase C-terminal" evidence="11">
    <location>
        <begin position="34"/>
        <end position="292"/>
    </location>
</feature>
<keyword evidence="12" id="KW-0436">Ligase</keyword>
<dbReference type="InterPro" id="IPR011763">
    <property type="entry name" value="COA_CT_C"/>
</dbReference>
<comment type="subunit">
    <text evidence="10">Acetyl-CoA carboxylase is a heterohexamer composed of biotin carboxyl carrier protein (AccB), biotin carboxylase (AccC) and two subunits each of ACCase subunit alpha (AccA) and ACCase subunit beta (AccD).</text>
</comment>
<dbReference type="PROSITE" id="PS50989">
    <property type="entry name" value="COA_CT_CTER"/>
    <property type="match status" value="1"/>
</dbReference>
<dbReference type="SUPFAM" id="SSF52096">
    <property type="entry name" value="ClpP/crotonase"/>
    <property type="match status" value="1"/>
</dbReference>
<dbReference type="InterPro" id="IPR029045">
    <property type="entry name" value="ClpP/crotonase-like_dom_sf"/>
</dbReference>
<evidence type="ECO:0000256" key="7">
    <source>
        <dbReference type="ARBA" id="ARBA00023098"/>
    </source>
</evidence>
<comment type="caution">
    <text evidence="12">The sequence shown here is derived from an EMBL/GenBank/DDBJ whole genome shotgun (WGS) entry which is preliminary data.</text>
</comment>
<protein>
    <recommendedName>
        <fullName evidence="10">Acetyl-coenzyme A carboxylase carboxyl transferase subunit alpha</fullName>
        <shortName evidence="10">ACCase subunit alpha</shortName>
        <shortName evidence="10">Acetyl-CoA carboxylase carboxyltransferase subunit alpha</shortName>
        <ecNumber evidence="10">2.1.3.15</ecNumber>
    </recommendedName>
</protein>
<comment type="subcellular location">
    <subcellularLocation>
        <location evidence="10">Cytoplasm</location>
    </subcellularLocation>
</comment>
<dbReference type="InterPro" id="IPR001095">
    <property type="entry name" value="Acetyl_CoA_COase_a_su"/>
</dbReference>
<dbReference type="OrthoDB" id="9808023at2"/>
<keyword evidence="8 10" id="KW-0275">Fatty acid biosynthesis</keyword>
<sequence>MEYLDFELPIKELEEQLEKCQLIGQESNVDVTDACKKIVDKMEETKKEIYGNLTAWQRVQLSRHPNRPYTLEHITNLTDGNFLELFGDRNFKDDKAMVGGLGKIDNQSFMIIGQQKGINTKMRQLRNFGMANPEGYRKALRLMKMAEKFNVPVLTLIDTPGAFPGIEAEERGQGEAIARNILEMVRLKVPIICVIIGEGASGGALGIGVGDKVLMMENTWYSVISPESCSSILWKSWEYKEKAADALKLTSKDMLAQNLVDGVIPEPLGGAHYDKETAFKNVKEYVMKGFNELKDLSTTDLVAQRMDKYSKMGHFNE</sequence>
<dbReference type="PANTHER" id="PTHR42853">
    <property type="entry name" value="ACETYL-COENZYME A CARBOXYLASE CARBOXYL TRANSFERASE SUBUNIT ALPHA"/>
    <property type="match status" value="1"/>
</dbReference>
<dbReference type="PRINTS" id="PR01069">
    <property type="entry name" value="ACCCTRFRASEA"/>
</dbReference>
<evidence type="ECO:0000256" key="8">
    <source>
        <dbReference type="ARBA" id="ARBA00023160"/>
    </source>
</evidence>
<evidence type="ECO:0000259" key="11">
    <source>
        <dbReference type="PROSITE" id="PS50989"/>
    </source>
</evidence>
<dbReference type="AlphaFoldDB" id="A0A4Q1K4U3"/>
<comment type="function">
    <text evidence="10">Component of the acetyl coenzyme A carboxylase (ACC) complex. First, biotin carboxylase catalyzes the carboxylation of biotin on its carrier protein (BCCP) and then the CO(2) group is transferred by the carboxyltransferase to acetyl-CoA to form malonyl-CoA.</text>
</comment>
<organism evidence="12 13">
    <name type="scientific">Flavobacterium amnicola</name>
    <dbReference type="NCBI Taxonomy" id="2506422"/>
    <lineage>
        <taxon>Bacteria</taxon>
        <taxon>Pseudomonadati</taxon>
        <taxon>Bacteroidota</taxon>
        <taxon>Flavobacteriia</taxon>
        <taxon>Flavobacteriales</taxon>
        <taxon>Flavobacteriaceae</taxon>
        <taxon>Flavobacterium</taxon>
    </lineage>
</organism>
<dbReference type="Proteomes" id="UP000290283">
    <property type="component" value="Unassembled WGS sequence"/>
</dbReference>
<dbReference type="Pfam" id="PF03255">
    <property type="entry name" value="ACCA"/>
    <property type="match status" value="1"/>
</dbReference>
<reference evidence="13" key="1">
    <citation type="submission" date="2019-01" db="EMBL/GenBank/DDBJ databases">
        <title>Cytophagaceae bacterium strain CAR-16.</title>
        <authorList>
            <person name="Chen W.-M."/>
        </authorList>
    </citation>
    <scope>NUCLEOTIDE SEQUENCE [LARGE SCALE GENOMIC DNA]</scope>
    <source>
        <strain evidence="13">LLJ-11</strain>
    </source>
</reference>
<evidence type="ECO:0000256" key="10">
    <source>
        <dbReference type="HAMAP-Rule" id="MF_00823"/>
    </source>
</evidence>
<evidence type="ECO:0000256" key="3">
    <source>
        <dbReference type="ARBA" id="ARBA00022679"/>
    </source>
</evidence>
<dbReference type="GO" id="GO:0009317">
    <property type="term" value="C:acetyl-CoA carboxylase complex"/>
    <property type="evidence" value="ECO:0007669"/>
    <property type="project" value="InterPro"/>
</dbReference>
<keyword evidence="2 10" id="KW-0444">Lipid biosynthesis</keyword>
<dbReference type="NCBIfam" id="NF004344">
    <property type="entry name" value="PRK05724.1"/>
    <property type="match status" value="1"/>
</dbReference>
<accession>A0A4Q1K4U3</accession>
<evidence type="ECO:0000256" key="4">
    <source>
        <dbReference type="ARBA" id="ARBA00022741"/>
    </source>
</evidence>
<evidence type="ECO:0000256" key="2">
    <source>
        <dbReference type="ARBA" id="ARBA00022516"/>
    </source>
</evidence>
<evidence type="ECO:0000256" key="6">
    <source>
        <dbReference type="ARBA" id="ARBA00022840"/>
    </source>
</evidence>
<keyword evidence="3 10" id="KW-0808">Transferase</keyword>
<keyword evidence="5 10" id="KW-0276">Fatty acid metabolism</keyword>
<evidence type="ECO:0000256" key="5">
    <source>
        <dbReference type="ARBA" id="ARBA00022832"/>
    </source>
</evidence>
<dbReference type="GO" id="GO:0005524">
    <property type="term" value="F:ATP binding"/>
    <property type="evidence" value="ECO:0007669"/>
    <property type="project" value="UniProtKB-KW"/>
</dbReference>
<comment type="pathway">
    <text evidence="1 10">Lipid metabolism; malonyl-CoA biosynthesis; malonyl-CoA from acetyl-CoA: step 1/1.</text>
</comment>
<dbReference type="NCBIfam" id="NF041504">
    <property type="entry name" value="AccA_sub"/>
    <property type="match status" value="1"/>
</dbReference>
<dbReference type="GO" id="GO:2001295">
    <property type="term" value="P:malonyl-CoA biosynthetic process"/>
    <property type="evidence" value="ECO:0007669"/>
    <property type="project" value="UniProtKB-UniRule"/>
</dbReference>
<keyword evidence="7 10" id="KW-0443">Lipid metabolism</keyword>
<name>A0A4Q1K4U3_9FLAO</name>
<dbReference type="NCBIfam" id="TIGR00513">
    <property type="entry name" value="accA"/>
    <property type="match status" value="1"/>
</dbReference>
<comment type="similarity">
    <text evidence="10">Belongs to the AccA family.</text>
</comment>
<dbReference type="Gene3D" id="3.90.226.10">
    <property type="entry name" value="2-enoyl-CoA Hydratase, Chain A, domain 1"/>
    <property type="match status" value="1"/>
</dbReference>